<dbReference type="Gene3D" id="3.20.20.80">
    <property type="entry name" value="Glycosidases"/>
    <property type="match status" value="1"/>
</dbReference>
<dbReference type="KEGG" id="alus:STSP2_02299"/>
<dbReference type="SUPFAM" id="SSF51445">
    <property type="entry name" value="(Trans)glycosidases"/>
    <property type="match status" value="1"/>
</dbReference>
<keyword evidence="4" id="KW-0732">Signal</keyword>
<comment type="similarity">
    <text evidence="1">Belongs to the glycosyl hydrolase 2 family.</text>
</comment>
<dbReference type="InterPro" id="IPR006103">
    <property type="entry name" value="Glyco_hydro_2_cat"/>
</dbReference>
<dbReference type="InterPro" id="IPR013783">
    <property type="entry name" value="Ig-like_fold"/>
</dbReference>
<dbReference type="PROSITE" id="PS51257">
    <property type="entry name" value="PROKAR_LIPOPROTEIN"/>
    <property type="match status" value="1"/>
</dbReference>
<feature type="chain" id="PRO_5010743018" evidence="4">
    <location>
        <begin position="21"/>
        <end position="734"/>
    </location>
</feature>
<feature type="domain" description="Beta-mannosidase-like galactose-binding" evidence="7">
    <location>
        <begin position="103"/>
        <end position="182"/>
    </location>
</feature>
<evidence type="ECO:0000256" key="3">
    <source>
        <dbReference type="ARBA" id="ARBA00023295"/>
    </source>
</evidence>
<protein>
    <submittedName>
        <fullName evidence="8">Beta-galactosidase</fullName>
        <ecNumber evidence="8">3.2.1.23</ecNumber>
    </submittedName>
</protein>
<dbReference type="PANTHER" id="PTHR42732">
    <property type="entry name" value="BETA-GALACTOSIDASE"/>
    <property type="match status" value="1"/>
</dbReference>
<dbReference type="InterPro" id="IPR036156">
    <property type="entry name" value="Beta-gal/glucu_dom_sf"/>
</dbReference>
<keyword evidence="2 8" id="KW-0378">Hydrolase</keyword>
<feature type="signal peptide" evidence="4">
    <location>
        <begin position="1"/>
        <end position="20"/>
    </location>
</feature>
<keyword evidence="3 8" id="KW-0326">Glycosidase</keyword>
<dbReference type="RefSeq" id="WP_205847873.1">
    <property type="nucleotide sequence ID" value="NZ_CP019791.1"/>
</dbReference>
<organism evidence="8 9">
    <name type="scientific">Anaerohalosphaera lusitana</name>
    <dbReference type="NCBI Taxonomy" id="1936003"/>
    <lineage>
        <taxon>Bacteria</taxon>
        <taxon>Pseudomonadati</taxon>
        <taxon>Planctomycetota</taxon>
        <taxon>Phycisphaerae</taxon>
        <taxon>Sedimentisphaerales</taxon>
        <taxon>Anaerohalosphaeraceae</taxon>
        <taxon>Anaerohalosphaera</taxon>
    </lineage>
</organism>
<gene>
    <name evidence="8" type="primary">cbgA</name>
    <name evidence="8" type="ORF">STSP2_02299</name>
</gene>
<feature type="domain" description="Glycoside hydrolase family 2 catalytic" evidence="6">
    <location>
        <begin position="345"/>
        <end position="457"/>
    </location>
</feature>
<dbReference type="Gene3D" id="2.60.120.260">
    <property type="entry name" value="Galactose-binding domain-like"/>
    <property type="match status" value="2"/>
</dbReference>
<evidence type="ECO:0000256" key="2">
    <source>
        <dbReference type="ARBA" id="ARBA00022801"/>
    </source>
</evidence>
<dbReference type="Pfam" id="PF22666">
    <property type="entry name" value="Glyco_hydro_2_N2"/>
    <property type="match status" value="1"/>
</dbReference>
<evidence type="ECO:0000259" key="7">
    <source>
        <dbReference type="Pfam" id="PF22666"/>
    </source>
</evidence>
<sequence length="734" mass="82336" precursor="true">MKRRIFALMLIAVLSCQVFAKDWQPADGPLMTPWADDVSPDNVLPEYPRPQMVRDDWQNLNGLWNYAIVEKNAAKPSNWDGEILVPFCAESALSGVMKKVLPDQALWYRTTFDASVKNDQRKLLHFGAVDWKTTAWVNCKLVGEHVGGFDPFTFDITEALKNGKNELVVKVTDPTDKGAQPRGKQVLEPGGIFYTAVTGIWQTVWLETVSENYIESLKITPDIDKGVVKVIVNTLEDASVSLTAKDGSKTVAAAKGRSGDVIELSVKNAKLWSPDSPNLYDLQVTLLDGAKPIDSVDSYFGMRKIEVKKDEEGINRLFLNNEVVFQYGPLDQGWWPDGLFTPPTEEAMIYDIELTKDFGMNMARKHVKYECARWYYLCDKMGLLVWQDMPAGDTGRNEQSKENFLVELKAMVDTLHNFPCIVMWIPFNEGWGQHDTVEVVEWMQEYDPTRPINEASGWHDRGSGDVSDMHNYPGPGMRDVEEDRVVVLGEFGGLGLPIEGHLWQSDRNWGYISYKNKEELTDAYVALLTAMRPLIGKGLAGAVYTQTSDVEIEVNGLVTYDRKVIKLDMDRSAKAANKLYLAPPTIEPLVKTSQEAEQVWQYTTDKPAGNWMKPRFDASDWETGPGGFGTAGTPGAVIGTEWRSSDIWMRRTFELDRLAGDELALMIHHDEDAEVYLNGKLVKKLSGYVGSYTFVPLPEDASKYLKKGTNTVAVHCHQTEGGQFIDLGLVLLVD</sequence>
<keyword evidence="9" id="KW-1185">Reference proteome</keyword>
<dbReference type="InterPro" id="IPR054593">
    <property type="entry name" value="Beta-mannosidase-like_N2"/>
</dbReference>
<dbReference type="Proteomes" id="UP000189674">
    <property type="component" value="Chromosome"/>
</dbReference>
<dbReference type="SUPFAM" id="SSF49303">
    <property type="entry name" value="beta-Galactosidase/glucuronidase domain"/>
    <property type="match status" value="1"/>
</dbReference>
<evidence type="ECO:0000259" key="6">
    <source>
        <dbReference type="Pfam" id="PF02836"/>
    </source>
</evidence>
<name>A0A1U9NMD3_9BACT</name>
<evidence type="ECO:0000256" key="1">
    <source>
        <dbReference type="ARBA" id="ARBA00007401"/>
    </source>
</evidence>
<evidence type="ECO:0000256" key="4">
    <source>
        <dbReference type="SAM" id="SignalP"/>
    </source>
</evidence>
<proteinExistence type="inferred from homology"/>
<feature type="domain" description="Glycoside hydrolase family 2 immunoglobulin-like beta-sandwich" evidence="5">
    <location>
        <begin position="213"/>
        <end position="303"/>
    </location>
</feature>
<dbReference type="InterPro" id="IPR051913">
    <property type="entry name" value="GH2_Domain-Containing"/>
</dbReference>
<evidence type="ECO:0000313" key="8">
    <source>
        <dbReference type="EMBL" id="AQT69112.1"/>
    </source>
</evidence>
<dbReference type="STRING" id="1936003.STSP2_02299"/>
<dbReference type="Pfam" id="PF02836">
    <property type="entry name" value="Glyco_hydro_2_C"/>
    <property type="match status" value="1"/>
</dbReference>
<dbReference type="GO" id="GO:0004565">
    <property type="term" value="F:beta-galactosidase activity"/>
    <property type="evidence" value="ECO:0007669"/>
    <property type="project" value="UniProtKB-EC"/>
</dbReference>
<reference evidence="9" key="1">
    <citation type="submission" date="2017-02" db="EMBL/GenBank/DDBJ databases">
        <title>Comparative genomics and description of representatives of a novel lineage of planctomycetes thriving in anoxic sediments.</title>
        <authorList>
            <person name="Spring S."/>
            <person name="Bunk B."/>
            <person name="Sproer C."/>
        </authorList>
    </citation>
    <scope>NUCLEOTIDE SEQUENCE [LARGE SCALE GENOMIC DNA]</scope>
    <source>
        <strain evidence="9">ST-NAGAB-D1</strain>
    </source>
</reference>
<dbReference type="AlphaFoldDB" id="A0A1U9NMD3"/>
<dbReference type="EC" id="3.2.1.23" evidence="8"/>
<dbReference type="Pfam" id="PF00703">
    <property type="entry name" value="Glyco_hydro_2"/>
    <property type="match status" value="1"/>
</dbReference>
<accession>A0A1U9NMD3</accession>
<dbReference type="EMBL" id="CP019791">
    <property type="protein sequence ID" value="AQT69112.1"/>
    <property type="molecule type" value="Genomic_DNA"/>
</dbReference>
<evidence type="ECO:0000313" key="9">
    <source>
        <dbReference type="Proteomes" id="UP000189674"/>
    </source>
</evidence>
<dbReference type="SUPFAM" id="SSF49785">
    <property type="entry name" value="Galactose-binding domain-like"/>
    <property type="match status" value="2"/>
</dbReference>
<dbReference type="InterPro" id="IPR006102">
    <property type="entry name" value="Ig-like_GH2"/>
</dbReference>
<evidence type="ECO:0000259" key="5">
    <source>
        <dbReference type="Pfam" id="PF00703"/>
    </source>
</evidence>
<dbReference type="InterPro" id="IPR008979">
    <property type="entry name" value="Galactose-bd-like_sf"/>
</dbReference>
<dbReference type="Gene3D" id="2.60.40.10">
    <property type="entry name" value="Immunoglobulins"/>
    <property type="match status" value="1"/>
</dbReference>
<dbReference type="PANTHER" id="PTHR42732:SF2">
    <property type="entry name" value="BETA-MANNOSIDASE"/>
    <property type="match status" value="1"/>
</dbReference>
<dbReference type="GO" id="GO:0005975">
    <property type="term" value="P:carbohydrate metabolic process"/>
    <property type="evidence" value="ECO:0007669"/>
    <property type="project" value="InterPro"/>
</dbReference>
<dbReference type="InterPro" id="IPR017853">
    <property type="entry name" value="GH"/>
</dbReference>